<reference evidence="2 3" key="1">
    <citation type="submission" date="2019-02" db="EMBL/GenBank/DDBJ databases">
        <title>Deep-cultivation of Planctomycetes and their phenomic and genomic characterization uncovers novel biology.</title>
        <authorList>
            <person name="Wiegand S."/>
            <person name="Jogler M."/>
            <person name="Boedeker C."/>
            <person name="Pinto D."/>
            <person name="Vollmers J."/>
            <person name="Rivas-Marin E."/>
            <person name="Kohn T."/>
            <person name="Peeters S.H."/>
            <person name="Heuer A."/>
            <person name="Rast P."/>
            <person name="Oberbeckmann S."/>
            <person name="Bunk B."/>
            <person name="Jeske O."/>
            <person name="Meyerdierks A."/>
            <person name="Storesund J.E."/>
            <person name="Kallscheuer N."/>
            <person name="Luecker S."/>
            <person name="Lage O.M."/>
            <person name="Pohl T."/>
            <person name="Merkel B.J."/>
            <person name="Hornburger P."/>
            <person name="Mueller R.-W."/>
            <person name="Bruemmer F."/>
            <person name="Labrenz M."/>
            <person name="Spormann A.M."/>
            <person name="Op Den Camp H."/>
            <person name="Overmann J."/>
            <person name="Amann R."/>
            <person name="Jetten M.S.M."/>
            <person name="Mascher T."/>
            <person name="Medema M.H."/>
            <person name="Devos D.P."/>
            <person name="Kaster A.-K."/>
            <person name="Ovreas L."/>
            <person name="Rohde M."/>
            <person name="Galperin M.Y."/>
            <person name="Jogler C."/>
        </authorList>
    </citation>
    <scope>NUCLEOTIDE SEQUENCE [LARGE SCALE GENOMIC DNA]</scope>
    <source>
        <strain evidence="2 3">Enr8</strain>
    </source>
</reference>
<evidence type="ECO:0000313" key="2">
    <source>
        <dbReference type="EMBL" id="TWT38770.1"/>
    </source>
</evidence>
<dbReference type="AlphaFoldDB" id="A0A5C5VLE8"/>
<sequence>MSKWELILYVIAAYCAVMTLVRFMRQRRNALTSQLRKAFDEEHQRAVEAMKKQKRRDEEAKRQTAFEQLLEKSRDAA</sequence>
<keyword evidence="1" id="KW-1133">Transmembrane helix</keyword>
<dbReference type="EMBL" id="SJPF01000001">
    <property type="protein sequence ID" value="TWT38770.1"/>
    <property type="molecule type" value="Genomic_DNA"/>
</dbReference>
<accession>A0A5C5VLE8</accession>
<dbReference type="Proteomes" id="UP000318878">
    <property type="component" value="Unassembled WGS sequence"/>
</dbReference>
<evidence type="ECO:0000256" key="1">
    <source>
        <dbReference type="SAM" id="Phobius"/>
    </source>
</evidence>
<feature type="transmembrane region" description="Helical" evidence="1">
    <location>
        <begin position="6"/>
        <end position="24"/>
    </location>
</feature>
<comment type="caution">
    <text evidence="2">The sequence shown here is derived from an EMBL/GenBank/DDBJ whole genome shotgun (WGS) entry which is preliminary data.</text>
</comment>
<organism evidence="2 3">
    <name type="scientific">Blastopirellula retiformator</name>
    <dbReference type="NCBI Taxonomy" id="2527970"/>
    <lineage>
        <taxon>Bacteria</taxon>
        <taxon>Pseudomonadati</taxon>
        <taxon>Planctomycetota</taxon>
        <taxon>Planctomycetia</taxon>
        <taxon>Pirellulales</taxon>
        <taxon>Pirellulaceae</taxon>
        <taxon>Blastopirellula</taxon>
    </lineage>
</organism>
<keyword evidence="1" id="KW-0812">Transmembrane</keyword>
<proteinExistence type="predicted"/>
<name>A0A5C5VLE8_9BACT</name>
<keyword evidence="3" id="KW-1185">Reference proteome</keyword>
<protein>
    <submittedName>
        <fullName evidence="2">Uncharacterized protein</fullName>
    </submittedName>
</protein>
<evidence type="ECO:0000313" key="3">
    <source>
        <dbReference type="Proteomes" id="UP000318878"/>
    </source>
</evidence>
<gene>
    <name evidence="2" type="ORF">Enr8_04640</name>
</gene>
<keyword evidence="1" id="KW-0472">Membrane</keyword>